<dbReference type="eggNOG" id="COG1695">
    <property type="taxonomic scope" value="Bacteria"/>
</dbReference>
<dbReference type="EMBL" id="ASSJ01000081">
    <property type="protein sequence ID" value="ERN40171.1"/>
    <property type="molecule type" value="Genomic_DNA"/>
</dbReference>
<keyword evidence="3" id="KW-1185">Reference proteome</keyword>
<dbReference type="Gene3D" id="1.10.10.10">
    <property type="entry name" value="Winged helix-like DNA-binding domain superfamily/Winged helix DNA-binding domain"/>
    <property type="match status" value="1"/>
</dbReference>
<name>U5DEZ7_9CHRO</name>
<dbReference type="PANTHER" id="PTHR33169:SF14">
    <property type="entry name" value="TRANSCRIPTIONAL REGULATOR RV3488"/>
    <property type="match status" value="1"/>
</dbReference>
<comment type="caution">
    <text evidence="2">The sequence shown here is derived from an EMBL/GenBank/DDBJ whole genome shotgun (WGS) entry which is preliminary data.</text>
</comment>
<dbReference type="Proteomes" id="UP000016960">
    <property type="component" value="Unassembled WGS sequence"/>
</dbReference>
<dbReference type="PANTHER" id="PTHR33169">
    <property type="entry name" value="PADR-FAMILY TRANSCRIPTIONAL REGULATOR"/>
    <property type="match status" value="1"/>
</dbReference>
<organism evidence="2 3">
    <name type="scientific">Rubidibacter lacunae KORDI 51-2</name>
    <dbReference type="NCBI Taxonomy" id="582515"/>
    <lineage>
        <taxon>Bacteria</taxon>
        <taxon>Bacillati</taxon>
        <taxon>Cyanobacteriota</taxon>
        <taxon>Cyanophyceae</taxon>
        <taxon>Oscillatoriophycideae</taxon>
        <taxon>Chroococcales</taxon>
        <taxon>Aphanothecaceae</taxon>
        <taxon>Rubidibacter</taxon>
    </lineage>
</organism>
<dbReference type="SUPFAM" id="SSF46785">
    <property type="entry name" value="Winged helix' DNA-binding domain"/>
    <property type="match status" value="1"/>
</dbReference>
<protein>
    <submittedName>
        <fullName evidence="2">Putative transcriptional regulator</fullName>
    </submittedName>
</protein>
<dbReference type="AlphaFoldDB" id="U5DEZ7"/>
<sequence>MVRGVTLDTRQVEQPAKVAPREELVLLALYGNELYGLEIAQAMEEASTGRKQFKIGSLYPTLHGLEKRGLIESWWGDEERPELGGARRRYYRITGKGRATVDDFQHFRQELIRWRPSPT</sequence>
<dbReference type="InterPro" id="IPR005149">
    <property type="entry name" value="Tscrpt_reg_PadR_N"/>
</dbReference>
<proteinExistence type="predicted"/>
<evidence type="ECO:0000313" key="3">
    <source>
        <dbReference type="Proteomes" id="UP000016960"/>
    </source>
</evidence>
<reference evidence="2 3" key="1">
    <citation type="submission" date="2013-05" db="EMBL/GenBank/DDBJ databases">
        <title>Draft genome sequence of Rubidibacter lacunae KORDI 51-2.</title>
        <authorList>
            <person name="Choi D.H."/>
            <person name="Noh J.H."/>
            <person name="Kwon K.-K."/>
            <person name="Lee J.-H."/>
            <person name="Ryu J.-Y."/>
        </authorList>
    </citation>
    <scope>NUCLEOTIDE SEQUENCE [LARGE SCALE GENOMIC DNA]</scope>
    <source>
        <strain evidence="2 3">KORDI 51-2</strain>
    </source>
</reference>
<evidence type="ECO:0000259" key="1">
    <source>
        <dbReference type="Pfam" id="PF03551"/>
    </source>
</evidence>
<accession>U5DEZ7</accession>
<dbReference type="InterPro" id="IPR036390">
    <property type="entry name" value="WH_DNA-bd_sf"/>
</dbReference>
<evidence type="ECO:0000313" key="2">
    <source>
        <dbReference type="EMBL" id="ERN40171.1"/>
    </source>
</evidence>
<dbReference type="InterPro" id="IPR052509">
    <property type="entry name" value="Metal_resp_DNA-bind_regulator"/>
</dbReference>
<dbReference type="OrthoDB" id="9808017at2"/>
<feature type="domain" description="Transcription regulator PadR N-terminal" evidence="1">
    <location>
        <begin position="25"/>
        <end position="101"/>
    </location>
</feature>
<gene>
    <name evidence="2" type="ORF">KR51_00034630</name>
</gene>
<dbReference type="Pfam" id="PF03551">
    <property type="entry name" value="PadR"/>
    <property type="match status" value="1"/>
</dbReference>
<dbReference type="InterPro" id="IPR036388">
    <property type="entry name" value="WH-like_DNA-bd_sf"/>
</dbReference>
<dbReference type="STRING" id="582515.KR51_00034630"/>
<dbReference type="InParanoid" id="U5DEZ7"/>